<dbReference type="GO" id="GO:0005524">
    <property type="term" value="F:ATP binding"/>
    <property type="evidence" value="ECO:0007669"/>
    <property type="project" value="InterPro"/>
</dbReference>
<dbReference type="GO" id="GO:0000776">
    <property type="term" value="C:kinetochore"/>
    <property type="evidence" value="ECO:0007669"/>
    <property type="project" value="UniProtKB-KW"/>
</dbReference>
<dbReference type="GO" id="GO:0007094">
    <property type="term" value="P:mitotic spindle assembly checkpoint signaling"/>
    <property type="evidence" value="ECO:0007669"/>
    <property type="project" value="InterPro"/>
</dbReference>
<feature type="region of interest" description="Disordered" evidence="5">
    <location>
        <begin position="37"/>
        <end position="56"/>
    </location>
</feature>
<evidence type="ECO:0000313" key="9">
    <source>
        <dbReference type="Proteomes" id="UP000716446"/>
    </source>
</evidence>
<gene>
    <name evidence="8" type="ORF">AWRI4619_LOCUS1949</name>
</gene>
<dbReference type="PROSITE" id="PS00108">
    <property type="entry name" value="PROTEIN_KINASE_ST"/>
    <property type="match status" value="1"/>
</dbReference>
<reference evidence="8" key="1">
    <citation type="submission" date="2020-06" db="EMBL/GenBank/DDBJ databases">
        <authorList>
            <person name="Onetto C."/>
        </authorList>
    </citation>
    <scope>NUCLEOTIDE SEQUENCE</scope>
</reference>
<sequence>MAGSDLIDFEVIEGHKENIQALPSGRSARALAALYSPPLTSGNRQTSLSNDAHDDERKDYEDELALIDEADDPLDIYDRYVKWTLDTYPSAQSTPASQLLPLLERATRSFLSSPQYKNDPRYLKLWLHYIRFFSDAPRETFVFLNRHGIAESLALYYEEFAAWLEQAGRWTQAEEVYNMGIEKGATPVARLTRKFNEFQQRNAARPQDVAEPTSPALPPARAVLGAKVDPFAAALAATTPQPAAKSAATKKPKAGKMAIFTDDSPQDQSAFGTPGEKNGWDSIESIHNRKKENAIAPKPMAGETLKTGKTNTGVQKMAIFRVSIPSPNPLFTFKIFTNAGLTGWRRFCVFQSSSTVRRAYESSKHASQRVINLKTGRPECVFVNLEAVYPDPSDPSIEFCFEELRAKHRGWLDRDWAAEGRQAQSINQTHEGAQVTQQPKESKRGFAIFSDTPAYKQPEPERPTSQRGFQIFQDDSENKSSPAQSSPLTIDTSLKVVPVKDENDENRPPSKADVELAKRMRREERANRTRKIKVMDVEHVQKETQTIKLNMDSPSGKKLRKKKVAEPTMTINTKEAMDEIYGIFSQPVATAAEEETEESESEEDSDDDSDDEYSSDGEDTTTGHVSGAGSDYGDETRREILASQQSSKEETTHDTEDQDDDDEDKTNVSAWSDYDESKAVTETAATSAHSSHNDELSTPIDEMPGPLLGENGEQKMKYVPIPPEGYEPVRSQYRDPVIVAQNRLPFMTPIVEHTESSIGAATIRAELEKGFAAKTPSRQNHGNADIEEEDEEEEEDEDSLMSSPFQVLSGADLENKRKILQPIRTKTTKGIVSLSEDVAGAAKPKPLALRPATNAEPINKGPIIKDPQINPVDPEIRQTILSQIHPPLNSYEGYYEHKNIQHARTPDIRKYSKAVGKGKTATEKSSASLPPAPVLAFENSFSKFTLRRELGAGAFAPVYLIENHNPSSFPEDVANDENDENASVMGQGAFSAIRRHPLEALKMEDPPSAWEFYMLRQVHRRLGVSRATESVIHAYEMHIFRDEGFLIEEFRGQGTLLDLINVARAEAGGTLDEALAMFFAVELIRTVEALHTKGLIHGDLKGDNVLVRLDECSQWSSTYDPSGSSGWKSKGISLIDFGRGIDMRVFAPHVQFVADWETSSADCAEMRELRPWTYQVDYHGLAGLLHSLLFGKYMSTIAEKGQGIGVSATKHYKIKEGLKRYWQQEIWGEAFEMLLNPIMFVQNEEEQRMPLCRGLKGLREKMEAWLVGNCDKGVGLKTMVRKMEEAVKARKR</sequence>
<name>A0A9N8P6E7_9PEZI</name>
<dbReference type="PANTHER" id="PTHR14030">
    <property type="entry name" value="MITOTIC CHECKPOINT SERINE/THREONINE-PROTEIN KINASE BUB1"/>
    <property type="match status" value="1"/>
</dbReference>
<keyword evidence="4" id="KW-0137">Centromere</keyword>
<dbReference type="GO" id="GO:0004672">
    <property type="term" value="F:protein kinase activity"/>
    <property type="evidence" value="ECO:0007669"/>
    <property type="project" value="InterPro"/>
</dbReference>
<dbReference type="PROSITE" id="PS51489">
    <property type="entry name" value="BUB1_N"/>
    <property type="match status" value="1"/>
</dbReference>
<evidence type="ECO:0000256" key="2">
    <source>
        <dbReference type="ARBA" id="ARBA00022454"/>
    </source>
</evidence>
<dbReference type="SMART" id="SM00220">
    <property type="entry name" value="S_TKc"/>
    <property type="match status" value="1"/>
</dbReference>
<dbReference type="Gene3D" id="1.25.40.430">
    <property type="match status" value="1"/>
</dbReference>
<keyword evidence="3" id="KW-0995">Kinetochore</keyword>
<accession>A0A9N8P6E7</accession>
<evidence type="ECO:0000259" key="6">
    <source>
        <dbReference type="PROSITE" id="PS50011"/>
    </source>
</evidence>
<dbReference type="InterPro" id="IPR012572">
    <property type="entry name" value="Mad3/Bub1_II"/>
</dbReference>
<keyword evidence="9" id="KW-1185">Reference proteome</keyword>
<feature type="region of interest" description="Disordered" evidence="5">
    <location>
        <begin position="771"/>
        <end position="802"/>
    </location>
</feature>
<dbReference type="SMART" id="SM00777">
    <property type="entry name" value="Mad3_BUB1_I"/>
    <property type="match status" value="1"/>
</dbReference>
<evidence type="ECO:0000313" key="8">
    <source>
        <dbReference type="EMBL" id="CAD0083382.1"/>
    </source>
</evidence>
<dbReference type="GO" id="GO:0051754">
    <property type="term" value="P:meiotic sister chromatid cohesion, centromeric"/>
    <property type="evidence" value="ECO:0007669"/>
    <property type="project" value="TreeGrafter"/>
</dbReference>
<evidence type="ECO:0000256" key="3">
    <source>
        <dbReference type="ARBA" id="ARBA00022838"/>
    </source>
</evidence>
<feature type="domain" description="BUB1 N-terminal" evidence="7">
    <location>
        <begin position="60"/>
        <end position="219"/>
    </location>
</feature>
<dbReference type="InterPro" id="IPR011009">
    <property type="entry name" value="Kinase-like_dom_sf"/>
</dbReference>
<dbReference type="PANTHER" id="PTHR14030:SF4">
    <property type="entry name" value="BUB1 KINASE, ISOFORM A-RELATED"/>
    <property type="match status" value="1"/>
</dbReference>
<dbReference type="Pfam" id="PF00069">
    <property type="entry name" value="Pkinase"/>
    <property type="match status" value="1"/>
</dbReference>
<evidence type="ECO:0000256" key="4">
    <source>
        <dbReference type="ARBA" id="ARBA00023328"/>
    </source>
</evidence>
<feature type="compositionally biased region" description="Acidic residues" evidence="5">
    <location>
        <begin position="592"/>
        <end position="619"/>
    </location>
</feature>
<evidence type="ECO:0000259" key="7">
    <source>
        <dbReference type="PROSITE" id="PS51489"/>
    </source>
</evidence>
<dbReference type="Pfam" id="PF08311">
    <property type="entry name" value="Mad3_BUB1_I"/>
    <property type="match status" value="1"/>
</dbReference>
<feature type="region of interest" description="Disordered" evidence="5">
    <location>
        <begin position="589"/>
        <end position="713"/>
    </location>
</feature>
<dbReference type="InterPro" id="IPR008271">
    <property type="entry name" value="Ser/Thr_kinase_AS"/>
</dbReference>
<dbReference type="GO" id="GO:0005634">
    <property type="term" value="C:nucleus"/>
    <property type="evidence" value="ECO:0007669"/>
    <property type="project" value="TreeGrafter"/>
</dbReference>
<dbReference type="CDD" id="cd13981">
    <property type="entry name" value="STKc_Bub1_BubR1"/>
    <property type="match status" value="1"/>
</dbReference>
<feature type="region of interest" description="Disordered" evidence="5">
    <location>
        <begin position="499"/>
        <end position="526"/>
    </location>
</feature>
<dbReference type="InterPro" id="IPR015661">
    <property type="entry name" value="Bub1/Mad3"/>
</dbReference>
<feature type="compositionally biased region" description="Polar residues" evidence="5">
    <location>
        <begin position="38"/>
        <end position="50"/>
    </location>
</feature>
<dbReference type="Pfam" id="PF08171">
    <property type="entry name" value="Mad3_BUB1_II"/>
    <property type="match status" value="1"/>
</dbReference>
<dbReference type="FunFam" id="1.25.40.430:FF:000003">
    <property type="entry name" value="Checkpoint serine/threonine-protein kinase BUB1"/>
    <property type="match status" value="1"/>
</dbReference>
<comment type="caution">
    <text evidence="8">The sequence shown here is derived from an EMBL/GenBank/DDBJ whole genome shotgun (WGS) entry which is preliminary data.</text>
</comment>
<dbReference type="EMBL" id="CAIJEN010000002">
    <property type="protein sequence ID" value="CAD0083382.1"/>
    <property type="molecule type" value="Genomic_DNA"/>
</dbReference>
<evidence type="ECO:0008006" key="10">
    <source>
        <dbReference type="Google" id="ProtNLM"/>
    </source>
</evidence>
<dbReference type="InterPro" id="IPR000719">
    <property type="entry name" value="Prot_kinase_dom"/>
</dbReference>
<keyword evidence="2" id="KW-0158">Chromosome</keyword>
<feature type="compositionally biased region" description="Acidic residues" evidence="5">
    <location>
        <begin position="785"/>
        <end position="799"/>
    </location>
</feature>
<dbReference type="InterPro" id="IPR013212">
    <property type="entry name" value="Mad3/Bub1_I"/>
</dbReference>
<dbReference type="Gene3D" id="1.10.510.10">
    <property type="entry name" value="Transferase(Phosphotransferase) domain 1"/>
    <property type="match status" value="1"/>
</dbReference>
<dbReference type="Proteomes" id="UP000716446">
    <property type="component" value="Unassembled WGS sequence"/>
</dbReference>
<evidence type="ECO:0000256" key="1">
    <source>
        <dbReference type="ARBA" id="ARBA00004629"/>
    </source>
</evidence>
<feature type="domain" description="Protein kinase" evidence="6">
    <location>
        <begin position="944"/>
        <end position="1266"/>
    </location>
</feature>
<protein>
    <recommendedName>
        <fullName evidence="10">BUB protein kinase</fullName>
    </recommendedName>
</protein>
<proteinExistence type="predicted"/>
<dbReference type="SUPFAM" id="SSF56112">
    <property type="entry name" value="Protein kinase-like (PK-like)"/>
    <property type="match status" value="1"/>
</dbReference>
<organism evidence="8 9">
    <name type="scientific">Aureobasidium vineae</name>
    <dbReference type="NCBI Taxonomy" id="2773715"/>
    <lineage>
        <taxon>Eukaryota</taxon>
        <taxon>Fungi</taxon>
        <taxon>Dikarya</taxon>
        <taxon>Ascomycota</taxon>
        <taxon>Pezizomycotina</taxon>
        <taxon>Dothideomycetes</taxon>
        <taxon>Dothideomycetidae</taxon>
        <taxon>Dothideales</taxon>
        <taxon>Saccotheciaceae</taxon>
        <taxon>Aureobasidium</taxon>
    </lineage>
</organism>
<dbReference type="GO" id="GO:0032991">
    <property type="term" value="C:protein-containing complex"/>
    <property type="evidence" value="ECO:0007669"/>
    <property type="project" value="UniProtKB-ARBA"/>
</dbReference>
<comment type="subcellular location">
    <subcellularLocation>
        <location evidence="1">Chromosome</location>
        <location evidence="1">Centromere</location>
        <location evidence="1">Kinetochore</location>
    </subcellularLocation>
</comment>
<evidence type="ECO:0000256" key="5">
    <source>
        <dbReference type="SAM" id="MobiDB-lite"/>
    </source>
</evidence>
<dbReference type="PROSITE" id="PS50011">
    <property type="entry name" value="PROTEIN_KINASE_DOM"/>
    <property type="match status" value="1"/>
</dbReference>